<sequence length="119" mass="12717">MSSSLKSKSLIALRVLFGLAFLAASVMKLSGQPQMVAEFQQIGLGQWFRLLTGSIELIGALLLIRRPTVAIGAALLTCVSIGAFVTQLMVLHGDVIHTLVFAAAMGWLVYSYRPGRVAA</sequence>
<evidence type="ECO:0000256" key="4">
    <source>
        <dbReference type="ARBA" id="ARBA00023136"/>
    </source>
</evidence>
<dbReference type="RefSeq" id="WP_057678433.1">
    <property type="nucleotide sequence ID" value="NZ_CP041382.1"/>
</dbReference>
<keyword evidence="4 5" id="KW-0472">Membrane</keyword>
<organism evidence="6 7">
    <name type="scientific">Xanthomonas phaseoli pv. dieffenbachiae</name>
    <dbReference type="NCBI Taxonomy" id="92828"/>
    <lineage>
        <taxon>Bacteria</taxon>
        <taxon>Pseudomonadati</taxon>
        <taxon>Pseudomonadota</taxon>
        <taxon>Gammaproteobacteria</taxon>
        <taxon>Lysobacterales</taxon>
        <taxon>Lysobacteraceae</taxon>
        <taxon>Xanthomonas</taxon>
    </lineage>
</organism>
<name>A0A1V9GXV1_9XANT</name>
<dbReference type="GO" id="GO:0016020">
    <property type="term" value="C:membrane"/>
    <property type="evidence" value="ECO:0007669"/>
    <property type="project" value="UniProtKB-SubCell"/>
</dbReference>
<dbReference type="AlphaFoldDB" id="A0A1V9GXV1"/>
<accession>A0A1V9GXV1</accession>
<keyword evidence="3 5" id="KW-1133">Transmembrane helix</keyword>
<feature type="transmembrane region" description="Helical" evidence="5">
    <location>
        <begin position="71"/>
        <end position="89"/>
    </location>
</feature>
<evidence type="ECO:0000313" key="7">
    <source>
        <dbReference type="Proteomes" id="UP000050546"/>
    </source>
</evidence>
<gene>
    <name evidence="6" type="ORF">IM53_017660</name>
</gene>
<evidence type="ECO:0000256" key="5">
    <source>
        <dbReference type="SAM" id="Phobius"/>
    </source>
</evidence>
<comment type="caution">
    <text evidence="6">The sequence shown here is derived from an EMBL/GenBank/DDBJ whole genome shotgun (WGS) entry which is preliminary data.</text>
</comment>
<evidence type="ECO:0000256" key="2">
    <source>
        <dbReference type="ARBA" id="ARBA00022692"/>
    </source>
</evidence>
<evidence type="ECO:0000256" key="3">
    <source>
        <dbReference type="ARBA" id="ARBA00022989"/>
    </source>
</evidence>
<comment type="subcellular location">
    <subcellularLocation>
        <location evidence="1">Membrane</location>
        <topology evidence="1">Multi-pass membrane protein</topology>
    </subcellularLocation>
</comment>
<keyword evidence="2 5" id="KW-0812">Transmembrane</keyword>
<protein>
    <recommendedName>
        <fullName evidence="8">DoxX family protein</fullName>
    </recommendedName>
</protein>
<reference evidence="6 7" key="2">
    <citation type="journal article" date="2017" name="Plant Pathol.">
        <title>Pathogenicity and virulence gene content of Xanthomonas strains infecting Araceae, formerly known as Xanthomonas axonopodis pv. dieffenbachiae.</title>
        <authorList>
            <person name="Constantin E.C."/>
            <person name="Haegeman A."/>
            <person name="Van Vaerenbergh J."/>
            <person name="Baeyen S."/>
            <person name="Van Malderghem C."/>
            <person name="Maes M."/>
            <person name="Cottyn B."/>
        </authorList>
    </citation>
    <scope>NUCLEOTIDE SEQUENCE [LARGE SCALE GENOMIC DNA]</scope>
    <source>
        <strain evidence="6 7">LMG 25940</strain>
    </source>
</reference>
<reference evidence="6 7" key="1">
    <citation type="journal article" date="2016" name="Plant Pathol.">
        <title>Genetic characterization of strains named as Xanthomonas axonopodis pv. dieffenbachiae leads to a taxonomic revision of the X. axonopodis species complex.</title>
        <authorList>
            <person name="Constantin E.C."/>
            <person name="Cleenwerck I."/>
            <person name="Maes M."/>
            <person name="Baeyen S."/>
            <person name="Van Malderghem C."/>
            <person name="De Vos P."/>
            <person name="Cottyn B."/>
        </authorList>
    </citation>
    <scope>NUCLEOTIDE SEQUENCE [LARGE SCALE GENOMIC DNA]</scope>
    <source>
        <strain evidence="6 7">LMG 25940</strain>
    </source>
</reference>
<proteinExistence type="predicted"/>
<dbReference type="EMBL" id="JPYI02000093">
    <property type="protein sequence ID" value="OQP75501.1"/>
    <property type="molecule type" value="Genomic_DNA"/>
</dbReference>
<dbReference type="InterPro" id="IPR032808">
    <property type="entry name" value="DoxX"/>
</dbReference>
<dbReference type="STRING" id="1437877.GCA_001564415_03028"/>
<dbReference type="Proteomes" id="UP000050546">
    <property type="component" value="Unassembled WGS sequence"/>
</dbReference>
<evidence type="ECO:0008006" key="8">
    <source>
        <dbReference type="Google" id="ProtNLM"/>
    </source>
</evidence>
<feature type="transmembrane region" description="Helical" evidence="5">
    <location>
        <begin position="95"/>
        <end position="112"/>
    </location>
</feature>
<evidence type="ECO:0000256" key="1">
    <source>
        <dbReference type="ARBA" id="ARBA00004141"/>
    </source>
</evidence>
<evidence type="ECO:0000313" key="6">
    <source>
        <dbReference type="EMBL" id="OQP75501.1"/>
    </source>
</evidence>
<dbReference type="Pfam" id="PF13564">
    <property type="entry name" value="DoxX_2"/>
    <property type="match status" value="1"/>
</dbReference>
<feature type="transmembrane region" description="Helical" evidence="5">
    <location>
        <begin position="47"/>
        <end position="64"/>
    </location>
</feature>